<dbReference type="EMBL" id="JALLPJ020000345">
    <property type="protein sequence ID" value="KAL3794713.1"/>
    <property type="molecule type" value="Genomic_DNA"/>
</dbReference>
<evidence type="ECO:0000313" key="4">
    <source>
        <dbReference type="Proteomes" id="UP001530400"/>
    </source>
</evidence>
<name>A0ABD3Q2Y9_9STRA</name>
<sequence>MFVTTSTKVMVHRTGLILLLLGNSRAFLPHRQQRHIQHSFQLLSTESATDGADSTAAMFWRARQDCWRPDIRDVEKISWGMPAKKKGTGSRGTPHRLNEEERRAFDQARRQGFLQVKGSSWRSQRRDAPLLNSYRSLMDARGRPAIVLHKLNPTSGITDGEDMLVVDLSTLRYPDEFGDIAQKVKERVYSELQIRADENVEKISAEEEDETLDELRDNFDRTMYETRPIYQLPSYSICFKATRQEGKEIGKLLAFVFDTVEEKATKLEKPKGVKPGKSRRHGGYGIG</sequence>
<proteinExistence type="predicted"/>
<keyword evidence="2" id="KW-0732">Signal</keyword>
<feature type="signal peptide" evidence="2">
    <location>
        <begin position="1"/>
        <end position="26"/>
    </location>
</feature>
<organism evidence="3 4">
    <name type="scientific">Cyclotella atomus</name>
    <dbReference type="NCBI Taxonomy" id="382360"/>
    <lineage>
        <taxon>Eukaryota</taxon>
        <taxon>Sar</taxon>
        <taxon>Stramenopiles</taxon>
        <taxon>Ochrophyta</taxon>
        <taxon>Bacillariophyta</taxon>
        <taxon>Coscinodiscophyceae</taxon>
        <taxon>Thalassiosirophycidae</taxon>
        <taxon>Stephanodiscales</taxon>
        <taxon>Stephanodiscaceae</taxon>
        <taxon>Cyclotella</taxon>
    </lineage>
</organism>
<evidence type="ECO:0000313" key="3">
    <source>
        <dbReference type="EMBL" id="KAL3794713.1"/>
    </source>
</evidence>
<comment type="caution">
    <text evidence="3">The sequence shown here is derived from an EMBL/GenBank/DDBJ whole genome shotgun (WGS) entry which is preliminary data.</text>
</comment>
<reference evidence="3 4" key="1">
    <citation type="submission" date="2024-10" db="EMBL/GenBank/DDBJ databases">
        <title>Updated reference genomes for cyclostephanoid diatoms.</title>
        <authorList>
            <person name="Roberts W.R."/>
            <person name="Alverson A.J."/>
        </authorList>
    </citation>
    <scope>NUCLEOTIDE SEQUENCE [LARGE SCALE GENOMIC DNA]</scope>
    <source>
        <strain evidence="3 4">AJA010-31</strain>
    </source>
</reference>
<dbReference type="AlphaFoldDB" id="A0ABD3Q2Y9"/>
<feature type="compositionally biased region" description="Basic residues" evidence="1">
    <location>
        <begin position="272"/>
        <end position="287"/>
    </location>
</feature>
<evidence type="ECO:0000256" key="1">
    <source>
        <dbReference type="SAM" id="MobiDB-lite"/>
    </source>
</evidence>
<feature type="chain" id="PRO_5044867564" evidence="2">
    <location>
        <begin position="27"/>
        <end position="287"/>
    </location>
</feature>
<keyword evidence="4" id="KW-1185">Reference proteome</keyword>
<gene>
    <name evidence="3" type="ORF">ACHAWO_012360</name>
</gene>
<protein>
    <submittedName>
        <fullName evidence="3">Uncharacterized protein</fullName>
    </submittedName>
</protein>
<dbReference type="Proteomes" id="UP001530400">
    <property type="component" value="Unassembled WGS sequence"/>
</dbReference>
<evidence type="ECO:0000256" key="2">
    <source>
        <dbReference type="SAM" id="SignalP"/>
    </source>
</evidence>
<feature type="region of interest" description="Disordered" evidence="1">
    <location>
        <begin position="268"/>
        <end position="287"/>
    </location>
</feature>
<accession>A0ABD3Q2Y9</accession>